<dbReference type="Proteomes" id="UP000694405">
    <property type="component" value="Chromosome 21"/>
</dbReference>
<keyword evidence="6" id="KW-1015">Disulfide bond</keyword>
<reference evidence="9" key="1">
    <citation type="submission" date="2020-03" db="EMBL/GenBank/DDBJ databases">
        <title>Melopsittacus undulatus (budgerigar) genome, bMelUnd1, maternal haplotype with Z.</title>
        <authorList>
            <person name="Gedman G."/>
            <person name="Mountcastle J."/>
            <person name="Haase B."/>
            <person name="Formenti G."/>
            <person name="Wright T."/>
            <person name="Apodaca J."/>
            <person name="Pelan S."/>
            <person name="Chow W."/>
            <person name="Rhie A."/>
            <person name="Howe K."/>
            <person name="Fedrigo O."/>
            <person name="Jarvis E.D."/>
        </authorList>
    </citation>
    <scope>NUCLEOTIDE SEQUENCE [LARGE SCALE GENOMIC DNA]</scope>
</reference>
<dbReference type="InterPro" id="IPR008952">
    <property type="entry name" value="Tetraspanin_EC2_sf"/>
</dbReference>
<evidence type="ECO:0000256" key="4">
    <source>
        <dbReference type="ARBA" id="ARBA00022989"/>
    </source>
</evidence>
<feature type="transmembrane region" description="Helical" evidence="7">
    <location>
        <begin position="215"/>
        <end position="240"/>
    </location>
</feature>
<dbReference type="InterPro" id="IPR018499">
    <property type="entry name" value="Tetraspanin/Peripherin"/>
</dbReference>
<feature type="transmembrane region" description="Helical" evidence="7">
    <location>
        <begin position="69"/>
        <end position="94"/>
    </location>
</feature>
<comment type="caution">
    <text evidence="7">Lacks conserved residue(s) required for the propagation of feature annotation.</text>
</comment>
<evidence type="ECO:0000256" key="1">
    <source>
        <dbReference type="ARBA" id="ARBA00004141"/>
    </source>
</evidence>
<feature type="transmembrane region" description="Helical" evidence="7">
    <location>
        <begin position="101"/>
        <end position="125"/>
    </location>
</feature>
<dbReference type="Ensembl" id="ENSMUNT00000031571.1">
    <property type="protein sequence ID" value="ENSMUNP00000030035.1"/>
    <property type="gene ID" value="ENSMUNG00000021028.1"/>
</dbReference>
<evidence type="ECO:0000313" key="9">
    <source>
        <dbReference type="Ensembl" id="ENSMUNP00000030035.1"/>
    </source>
</evidence>
<evidence type="ECO:0000256" key="7">
    <source>
        <dbReference type="RuleBase" id="RU361218"/>
    </source>
</evidence>
<dbReference type="PIRSF" id="PIRSF002419">
    <property type="entry name" value="Tetraspanin"/>
    <property type="match status" value="1"/>
</dbReference>
<name>A0A8V5GXS9_MELUD</name>
<protein>
    <recommendedName>
        <fullName evidence="7">Tetraspanin</fullName>
    </recommendedName>
</protein>
<dbReference type="InterPro" id="IPR018503">
    <property type="entry name" value="Tetraspanin_CS"/>
</dbReference>
<feature type="disulfide bond" evidence="6">
    <location>
        <begin position="164"/>
        <end position="188"/>
    </location>
</feature>
<feature type="region of interest" description="Disordered" evidence="8">
    <location>
        <begin position="1"/>
        <end position="34"/>
    </location>
</feature>
<dbReference type="AlphaFoldDB" id="A0A8V5GXS9"/>
<evidence type="ECO:0000313" key="10">
    <source>
        <dbReference type="Proteomes" id="UP000694405"/>
    </source>
</evidence>
<reference evidence="9" key="2">
    <citation type="submission" date="2025-08" db="UniProtKB">
        <authorList>
            <consortium name="Ensembl"/>
        </authorList>
    </citation>
    <scope>IDENTIFICATION</scope>
</reference>
<dbReference type="InterPro" id="IPR000301">
    <property type="entry name" value="Tetraspanin_animals"/>
</dbReference>
<dbReference type="GO" id="GO:1900746">
    <property type="term" value="P:regulation of vascular endothelial growth factor signaling pathway"/>
    <property type="evidence" value="ECO:0007669"/>
    <property type="project" value="TreeGrafter"/>
</dbReference>
<dbReference type="Pfam" id="PF00335">
    <property type="entry name" value="Tetraspanin"/>
    <property type="match status" value="1"/>
</dbReference>
<comment type="subcellular location">
    <subcellularLocation>
        <location evidence="1 7">Membrane</location>
        <topology evidence="1 7">Multi-pass membrane protein</topology>
    </subcellularLocation>
</comment>
<keyword evidence="3 7" id="KW-0812">Transmembrane</keyword>
<evidence type="ECO:0000256" key="5">
    <source>
        <dbReference type="ARBA" id="ARBA00023136"/>
    </source>
</evidence>
<dbReference type="GO" id="GO:0005886">
    <property type="term" value="C:plasma membrane"/>
    <property type="evidence" value="ECO:0007669"/>
    <property type="project" value="TreeGrafter"/>
</dbReference>
<feature type="compositionally biased region" description="Low complexity" evidence="8">
    <location>
        <begin position="20"/>
        <end position="34"/>
    </location>
</feature>
<accession>A0A8V5GXS9</accession>
<reference evidence="9" key="3">
    <citation type="submission" date="2025-09" db="UniProtKB">
        <authorList>
            <consortium name="Ensembl"/>
        </authorList>
    </citation>
    <scope>IDENTIFICATION</scope>
</reference>
<keyword evidence="10" id="KW-1185">Reference proteome</keyword>
<evidence type="ECO:0000256" key="6">
    <source>
        <dbReference type="PIRSR" id="PIRSR002419-1"/>
    </source>
</evidence>
<evidence type="ECO:0000256" key="8">
    <source>
        <dbReference type="SAM" id="MobiDB-lite"/>
    </source>
</evidence>
<keyword evidence="5 7" id="KW-0472">Membrane</keyword>
<evidence type="ECO:0000256" key="3">
    <source>
        <dbReference type="ARBA" id="ARBA00022692"/>
    </source>
</evidence>
<organism evidence="9 10">
    <name type="scientific">Melopsittacus undulatus</name>
    <name type="common">Budgerigar</name>
    <name type="synonym">Psittacus undulatus</name>
    <dbReference type="NCBI Taxonomy" id="13146"/>
    <lineage>
        <taxon>Eukaryota</taxon>
        <taxon>Metazoa</taxon>
        <taxon>Chordata</taxon>
        <taxon>Craniata</taxon>
        <taxon>Vertebrata</taxon>
        <taxon>Euteleostomi</taxon>
        <taxon>Archelosauria</taxon>
        <taxon>Archosauria</taxon>
        <taxon>Dinosauria</taxon>
        <taxon>Saurischia</taxon>
        <taxon>Theropoda</taxon>
        <taxon>Coelurosauria</taxon>
        <taxon>Aves</taxon>
        <taxon>Neognathae</taxon>
        <taxon>Neoaves</taxon>
        <taxon>Telluraves</taxon>
        <taxon>Australaves</taxon>
        <taxon>Psittaciformes</taxon>
        <taxon>Psittaculidae</taxon>
        <taxon>Melopsittacus</taxon>
    </lineage>
</organism>
<comment type="similarity">
    <text evidence="2 7">Belongs to the tetraspanin (TM4SF) family.</text>
</comment>
<dbReference type="PRINTS" id="PR00259">
    <property type="entry name" value="TMFOUR"/>
</dbReference>
<dbReference type="SUPFAM" id="SSF48652">
    <property type="entry name" value="Tetraspanin"/>
    <property type="match status" value="1"/>
</dbReference>
<feature type="disulfide bond" evidence="6">
    <location>
        <begin position="163"/>
        <end position="203"/>
    </location>
</feature>
<dbReference type="PANTHER" id="PTHR19282:SF456">
    <property type="entry name" value="CD63 MOLECULE"/>
    <property type="match status" value="1"/>
</dbReference>
<sequence length="250" mass="26879">MRKSGVRKEAPTAEAGNGGCRCPPSSGGSRLPPSGSAPPQVCGVALVAIGIYAQVALDKALVASTASAAGTPVAILVLGIIIFFISFFGCCGAWKESYCMVTTFAVLLSIIFLVEVAAAIAGYVFKDKVRSVLEDRLWDAMNKYGEDKVLTERVDELQRRFFCCGANNYTDWSSIERFRVNNTVPQSCCRVNSTSSPLCPQGCLQSIEAWMKEKILIVAPVALGIAFFEILGIVFACCLMKGIRSGYEVM</sequence>
<gene>
    <name evidence="9" type="primary">LOC117437309</name>
</gene>
<dbReference type="Gene3D" id="1.10.1450.10">
    <property type="entry name" value="Tetraspanin"/>
    <property type="match status" value="1"/>
</dbReference>
<keyword evidence="4 7" id="KW-1133">Transmembrane helix</keyword>
<dbReference type="PANTHER" id="PTHR19282">
    <property type="entry name" value="TETRASPANIN"/>
    <property type="match status" value="1"/>
</dbReference>
<dbReference type="PROSITE" id="PS00421">
    <property type="entry name" value="TM4_1"/>
    <property type="match status" value="1"/>
</dbReference>
<feature type="compositionally biased region" description="Basic and acidic residues" evidence="8">
    <location>
        <begin position="1"/>
        <end position="11"/>
    </location>
</feature>
<proteinExistence type="inferred from homology"/>
<evidence type="ECO:0000256" key="2">
    <source>
        <dbReference type="ARBA" id="ARBA00006840"/>
    </source>
</evidence>